<feature type="chain" id="PRO_5031177055" evidence="1">
    <location>
        <begin position="23"/>
        <end position="116"/>
    </location>
</feature>
<dbReference type="EMBL" id="AAOW01000005">
    <property type="protein sequence ID" value="EAR61901.1"/>
    <property type="molecule type" value="Genomic_DNA"/>
</dbReference>
<keyword evidence="1" id="KW-0732">Signal</keyword>
<evidence type="ECO:0000313" key="3">
    <source>
        <dbReference type="Proteomes" id="UP000002171"/>
    </source>
</evidence>
<feature type="signal peptide" evidence="1">
    <location>
        <begin position="1"/>
        <end position="22"/>
    </location>
</feature>
<sequence>MRRLFLLLLAVFSFNAVSETQAPEPQLYRVLDGGYTVCQTLPQYEQLMKWSLYGVGSPPQTGCFPAPVNAKAIIKQCPENDIIICQFEISPEDGRPTMQVWASKVMLKPVPAQSGN</sequence>
<name>A0A7U8GSZ3_NEPCE</name>
<gene>
    <name evidence="2" type="ORF">MED92_03098</name>
</gene>
<comment type="caution">
    <text evidence="2">The sequence shown here is derived from an EMBL/GenBank/DDBJ whole genome shotgun (WGS) entry which is preliminary data.</text>
</comment>
<dbReference type="AlphaFoldDB" id="A0A7U8GSZ3"/>
<dbReference type="RefSeq" id="WP_007022636.1">
    <property type="nucleotide sequence ID" value="NZ_CH724127.1"/>
</dbReference>
<protein>
    <submittedName>
        <fullName evidence="2">Uncharacterized protein</fullName>
    </submittedName>
</protein>
<keyword evidence="3" id="KW-1185">Reference proteome</keyword>
<evidence type="ECO:0000313" key="2">
    <source>
        <dbReference type="EMBL" id="EAR61901.1"/>
    </source>
</evidence>
<evidence type="ECO:0000256" key="1">
    <source>
        <dbReference type="SAM" id="SignalP"/>
    </source>
</evidence>
<reference evidence="2 3" key="1">
    <citation type="submission" date="2006-02" db="EMBL/GenBank/DDBJ databases">
        <authorList>
            <person name="Pinhassi J."/>
            <person name="Pedros-Alio C."/>
            <person name="Ferriera S."/>
            <person name="Johnson J."/>
            <person name="Kravitz S."/>
            <person name="Halpern A."/>
            <person name="Remington K."/>
            <person name="Beeson K."/>
            <person name="Tran B."/>
            <person name="Rogers Y.-H."/>
            <person name="Friedman R."/>
            <person name="Venter J.C."/>
        </authorList>
    </citation>
    <scope>NUCLEOTIDE SEQUENCE [LARGE SCALE GENOMIC DNA]</scope>
    <source>
        <strain evidence="2 3">MED92</strain>
    </source>
</reference>
<dbReference type="Proteomes" id="UP000002171">
    <property type="component" value="Unassembled WGS sequence"/>
</dbReference>
<accession>A0A7U8GSZ3</accession>
<proteinExistence type="predicted"/>
<dbReference type="OrthoDB" id="6121039at2"/>
<organism evidence="2 3">
    <name type="scientific">Neptuniibacter caesariensis</name>
    <dbReference type="NCBI Taxonomy" id="207954"/>
    <lineage>
        <taxon>Bacteria</taxon>
        <taxon>Pseudomonadati</taxon>
        <taxon>Pseudomonadota</taxon>
        <taxon>Gammaproteobacteria</taxon>
        <taxon>Oceanospirillales</taxon>
        <taxon>Oceanospirillaceae</taxon>
        <taxon>Neptuniibacter</taxon>
    </lineage>
</organism>